<sequence>MVGVMIITGLALFFMIIWLHYRLKQLEWQQHQLLGMFGMDPELGDFDFDIRMILAQNRRVEAIRLLRERRQCSLLEAKEMIDTMVPLDKTTSLADYRKRI</sequence>
<evidence type="ECO:0008006" key="4">
    <source>
        <dbReference type="Google" id="ProtNLM"/>
    </source>
</evidence>
<reference evidence="3" key="1">
    <citation type="submission" date="2017-04" db="EMBL/GenBank/DDBJ databases">
        <authorList>
            <person name="Varghese N."/>
            <person name="Submissions S."/>
        </authorList>
    </citation>
    <scope>NUCLEOTIDE SEQUENCE [LARGE SCALE GENOMIC DNA]</scope>
    <source>
        <strain evidence="3">DSM 9293</strain>
    </source>
</reference>
<keyword evidence="1" id="KW-1133">Transmembrane helix</keyword>
<protein>
    <recommendedName>
        <fullName evidence="4">Ribosomal protein L7/L12 C-terminal domain-containing protein</fullName>
    </recommendedName>
</protein>
<name>A0A1W1WMF1_SULTA</name>
<dbReference type="STRING" id="28034.BFX07_06665"/>
<dbReference type="EMBL" id="FWWY01000001">
    <property type="protein sequence ID" value="SMC07210.1"/>
    <property type="molecule type" value="Genomic_DNA"/>
</dbReference>
<evidence type="ECO:0000313" key="2">
    <source>
        <dbReference type="EMBL" id="SMC07210.1"/>
    </source>
</evidence>
<feature type="transmembrane region" description="Helical" evidence="1">
    <location>
        <begin position="6"/>
        <end position="23"/>
    </location>
</feature>
<dbReference type="AlphaFoldDB" id="A0A1W1WMF1"/>
<organism evidence="2 3">
    <name type="scientific">Sulfobacillus thermosulfidooxidans (strain DSM 9293 / VKM B-1269 / AT-1)</name>
    <dbReference type="NCBI Taxonomy" id="929705"/>
    <lineage>
        <taxon>Bacteria</taxon>
        <taxon>Bacillati</taxon>
        <taxon>Bacillota</taxon>
        <taxon>Clostridia</taxon>
        <taxon>Eubacteriales</taxon>
        <taxon>Clostridiales Family XVII. Incertae Sedis</taxon>
        <taxon>Sulfobacillus</taxon>
    </lineage>
</organism>
<accession>A0A1W1WMF1</accession>
<gene>
    <name evidence="2" type="ORF">SAMN00768000_3262</name>
</gene>
<keyword evidence="3" id="KW-1185">Reference proteome</keyword>
<dbReference type="OrthoDB" id="2085820at2"/>
<dbReference type="RefSeq" id="WP_084661719.1">
    <property type="nucleotide sequence ID" value="NZ_FWWY01000001.1"/>
</dbReference>
<dbReference type="Gene3D" id="3.30.1390.10">
    <property type="match status" value="1"/>
</dbReference>
<evidence type="ECO:0000313" key="3">
    <source>
        <dbReference type="Proteomes" id="UP000192660"/>
    </source>
</evidence>
<keyword evidence="1" id="KW-0472">Membrane</keyword>
<dbReference type="Proteomes" id="UP000192660">
    <property type="component" value="Unassembled WGS sequence"/>
</dbReference>
<proteinExistence type="predicted"/>
<evidence type="ECO:0000256" key="1">
    <source>
        <dbReference type="SAM" id="Phobius"/>
    </source>
</evidence>
<keyword evidence="1" id="KW-0812">Transmembrane</keyword>
<dbReference type="InterPro" id="IPR014719">
    <property type="entry name" value="Ribosomal_bL12_C/ClpS-like"/>
</dbReference>